<name>A0AAD9UT51_ACRCE</name>
<reference evidence="1" key="1">
    <citation type="journal article" date="2023" name="G3 (Bethesda)">
        <title>Whole genome assembly and annotation of the endangered Caribbean coral Acropora cervicornis.</title>
        <authorList>
            <person name="Selwyn J.D."/>
            <person name="Vollmer S.V."/>
        </authorList>
    </citation>
    <scope>NUCLEOTIDE SEQUENCE</scope>
    <source>
        <strain evidence="1">K2</strain>
    </source>
</reference>
<feature type="non-terminal residue" evidence="1">
    <location>
        <position position="1"/>
    </location>
</feature>
<dbReference type="Proteomes" id="UP001249851">
    <property type="component" value="Unassembled WGS sequence"/>
</dbReference>
<protein>
    <submittedName>
        <fullName evidence="1">Uncharacterized protein</fullName>
    </submittedName>
</protein>
<evidence type="ECO:0000313" key="2">
    <source>
        <dbReference type="Proteomes" id="UP001249851"/>
    </source>
</evidence>
<comment type="caution">
    <text evidence="1">The sequence shown here is derived from an EMBL/GenBank/DDBJ whole genome shotgun (WGS) entry which is preliminary data.</text>
</comment>
<keyword evidence="2" id="KW-1185">Reference proteome</keyword>
<organism evidence="1 2">
    <name type="scientific">Acropora cervicornis</name>
    <name type="common">Staghorn coral</name>
    <dbReference type="NCBI Taxonomy" id="6130"/>
    <lineage>
        <taxon>Eukaryota</taxon>
        <taxon>Metazoa</taxon>
        <taxon>Cnidaria</taxon>
        <taxon>Anthozoa</taxon>
        <taxon>Hexacorallia</taxon>
        <taxon>Scleractinia</taxon>
        <taxon>Astrocoeniina</taxon>
        <taxon>Acroporidae</taxon>
        <taxon>Acropora</taxon>
    </lineage>
</organism>
<dbReference type="AlphaFoldDB" id="A0AAD9UT51"/>
<accession>A0AAD9UT51</accession>
<dbReference type="EMBL" id="JARQWQ010000139">
    <property type="protein sequence ID" value="KAK2548732.1"/>
    <property type="molecule type" value="Genomic_DNA"/>
</dbReference>
<gene>
    <name evidence="1" type="ORF">P5673_030967</name>
</gene>
<reference evidence="1" key="2">
    <citation type="journal article" date="2023" name="Science">
        <title>Genomic signatures of disease resistance in endangered staghorn corals.</title>
        <authorList>
            <person name="Vollmer S.V."/>
            <person name="Selwyn J.D."/>
            <person name="Despard B.A."/>
            <person name="Roesel C.L."/>
        </authorList>
    </citation>
    <scope>NUCLEOTIDE SEQUENCE</scope>
    <source>
        <strain evidence="1">K2</strain>
    </source>
</reference>
<evidence type="ECO:0000313" key="1">
    <source>
        <dbReference type="EMBL" id="KAK2548732.1"/>
    </source>
</evidence>
<sequence length="229" mass="26131">AAPSQGVTKDTYRIWRGRNPNQRPNLTDNALMDQRRFIEKQNKLTGIEIDEIKQRVESELNVQNSQTDTEVDDVAVEEANNAIKETKVDEVDPSENPSVIEDLAKEIRRARAEWENTSITERPPLPKITVNRKPELLSKQANQAIQLEIARETPDLNNINLLQYVTAYVISEKLGKTPKPPKRRSNTQLQPKWKTRIENQIKGMRADLSILSDMAQKILSAIHSHAEIP</sequence>
<proteinExistence type="predicted"/>